<dbReference type="RefSeq" id="WP_092853409.1">
    <property type="nucleotide sequence ID" value="NZ_FOMI01000011.1"/>
</dbReference>
<keyword evidence="4" id="KW-1185">Reference proteome</keyword>
<dbReference type="CDD" id="cd01668">
    <property type="entry name" value="TGS_RSH"/>
    <property type="match status" value="1"/>
</dbReference>
<evidence type="ECO:0000313" key="4">
    <source>
        <dbReference type="Proteomes" id="UP000199439"/>
    </source>
</evidence>
<dbReference type="SUPFAM" id="SSF109604">
    <property type="entry name" value="HD-domain/PDEase-like"/>
    <property type="match status" value="1"/>
</dbReference>
<evidence type="ECO:0000259" key="2">
    <source>
        <dbReference type="PROSITE" id="PS51880"/>
    </source>
</evidence>
<dbReference type="GO" id="GO:0005886">
    <property type="term" value="C:plasma membrane"/>
    <property type="evidence" value="ECO:0007669"/>
    <property type="project" value="TreeGrafter"/>
</dbReference>
<dbReference type="PROSITE" id="PS51880">
    <property type="entry name" value="TGS"/>
    <property type="match status" value="1"/>
</dbReference>
<dbReference type="SUPFAM" id="SSF81271">
    <property type="entry name" value="TGS-like"/>
    <property type="match status" value="1"/>
</dbReference>
<sequence>MTEEAIEKENATIAKAYKELLKVSYTTLSNDDKKLIRSAFEVALDGHKDQRRKSGEAYIFHPIAVAKIVAQEIGLDATSIAAALLHDVVEDSPDYEIKDIEKKFGKTIATIVDGLTKISSLSKEKDMDVSLQAENFRKMLLTLNDDVRVIIIKIADRLHNMQTMDSMRPDKQIKIASETLYIYAPLAHRIGLYNIKTELEDLGLKYTEPEVYNDILNKIKESKEEQDEYITQFSDVIKNSLDKENLRYNIKGRPKSIFSIRKKMTNQGVTFDEVYDKFAIRIIYKCDADPQNEKFIAWKIYSIVTDHFRPNPIRLRDWISSPKSTGYEALHITVMGPKGRWVEVQIRSERMHEIAEKGYAAHYKYKQGNEKEDNLESWINRLQEALENPDMNAVDFVEQFKLNLYSKEIFVFTPGGDLKSLPKGATALDFAFSIHTEVGMKTRGAKVNGKLEPLSHILKSGDQVDILTSDNVKPNPNWLDYATTARARSKIKSALKEDKKIIAEDGKEILRRKLKQLKITLDESSVNEMVSYFKLKTSLDLFYRIGLGSIDNTMLKSYASSRSNALMSFIKNKISRKTTISKDDLEKQEITLKYDSIVFGKNEETLDYKLSNCCNPIPGDRVFGFLTVKEGIKVHKKNCPNAVSLQSNYSYRIMEAKWIDSSQQEFLVKIELTGIDHIGLVNDITKIVSANMHVNMRSISFETNAGLFSGKINVVVKNNTIIRKLIEKLKKINGIDKVRRV</sequence>
<comment type="function">
    <text evidence="1">In eubacteria ppGpp (guanosine 3'-diphosphate 5'-diphosphate) is a mediator of the stringent response that coordinates a variety of cellular activities in response to changes in nutritional abundance.</text>
</comment>
<dbReference type="Pfam" id="PF02824">
    <property type="entry name" value="TGS"/>
    <property type="match status" value="1"/>
</dbReference>
<dbReference type="AlphaFoldDB" id="A0A1I1S0A7"/>
<dbReference type="InterPro" id="IPR007685">
    <property type="entry name" value="RelA_SpoT"/>
</dbReference>
<feature type="domain" description="TGS" evidence="2">
    <location>
        <begin position="407"/>
        <end position="468"/>
    </location>
</feature>
<dbReference type="Gene3D" id="1.10.3210.10">
    <property type="entry name" value="Hypothetical protein af1432"/>
    <property type="match status" value="1"/>
</dbReference>
<dbReference type="Pfam" id="PF13291">
    <property type="entry name" value="ACT_4"/>
    <property type="match status" value="1"/>
</dbReference>
<dbReference type="InterPro" id="IPR043519">
    <property type="entry name" value="NT_sf"/>
</dbReference>
<dbReference type="InterPro" id="IPR003607">
    <property type="entry name" value="HD/PDEase_dom"/>
</dbReference>
<dbReference type="InterPro" id="IPR012675">
    <property type="entry name" value="Beta-grasp_dom_sf"/>
</dbReference>
<dbReference type="SUPFAM" id="SSF55021">
    <property type="entry name" value="ACT-like"/>
    <property type="match status" value="1"/>
</dbReference>
<dbReference type="FunFam" id="3.10.20.30:FF:000002">
    <property type="entry name" value="GTP pyrophosphokinase (RelA/SpoT)"/>
    <property type="match status" value="1"/>
</dbReference>
<comment type="similarity">
    <text evidence="1">Belongs to the relA/spoT family.</text>
</comment>
<gene>
    <name evidence="3" type="ORF">SAMN04487987_11134</name>
</gene>
<accession>A0A1I1S0A7</accession>
<dbReference type="Gene3D" id="3.30.460.10">
    <property type="entry name" value="Beta Polymerase, domain 2"/>
    <property type="match status" value="1"/>
</dbReference>
<dbReference type="InterPro" id="IPR045600">
    <property type="entry name" value="RelA/SpoT_AH_RIS"/>
</dbReference>
<dbReference type="Proteomes" id="UP000199439">
    <property type="component" value="Unassembled WGS sequence"/>
</dbReference>
<dbReference type="InterPro" id="IPR033655">
    <property type="entry name" value="TGS_RelA/SpoT"/>
</dbReference>
<proteinExistence type="inferred from homology"/>
<protein>
    <submittedName>
        <fullName evidence="3">GTP pyrophosphokinase</fullName>
    </submittedName>
</protein>
<dbReference type="PANTHER" id="PTHR21262">
    <property type="entry name" value="GUANOSINE-3',5'-BIS DIPHOSPHATE 3'-PYROPHOSPHOHYDROLASE"/>
    <property type="match status" value="1"/>
</dbReference>
<dbReference type="InterPro" id="IPR004095">
    <property type="entry name" value="TGS"/>
</dbReference>
<reference evidence="4" key="1">
    <citation type="submission" date="2016-10" db="EMBL/GenBank/DDBJ databases">
        <authorList>
            <person name="Varghese N."/>
            <person name="Submissions S."/>
        </authorList>
    </citation>
    <scope>NUCLEOTIDE SEQUENCE [LARGE SCALE GENOMIC DNA]</scope>
    <source>
        <strain evidence="4">DSM 25730</strain>
    </source>
</reference>
<dbReference type="InterPro" id="IPR004811">
    <property type="entry name" value="RelA/Spo_fam"/>
</dbReference>
<keyword evidence="3" id="KW-0808">Transferase</keyword>
<dbReference type="Gene3D" id="3.10.20.30">
    <property type="match status" value="1"/>
</dbReference>
<dbReference type="SMART" id="SM00471">
    <property type="entry name" value="HDc"/>
    <property type="match status" value="1"/>
</dbReference>
<organism evidence="3 4">
    <name type="scientific">Algibacter pectinivorans</name>
    <dbReference type="NCBI Taxonomy" id="870482"/>
    <lineage>
        <taxon>Bacteria</taxon>
        <taxon>Pseudomonadati</taxon>
        <taxon>Bacteroidota</taxon>
        <taxon>Flavobacteriia</taxon>
        <taxon>Flavobacteriales</taxon>
        <taxon>Flavobacteriaceae</taxon>
        <taxon>Algibacter</taxon>
    </lineage>
</organism>
<dbReference type="GO" id="GO:0015969">
    <property type="term" value="P:guanosine tetraphosphate metabolic process"/>
    <property type="evidence" value="ECO:0007669"/>
    <property type="project" value="InterPro"/>
</dbReference>
<dbReference type="STRING" id="870482.SAMN04487987_11134"/>
<name>A0A1I1S0A7_9FLAO</name>
<dbReference type="SUPFAM" id="SSF81301">
    <property type="entry name" value="Nucleotidyltransferase"/>
    <property type="match status" value="1"/>
</dbReference>
<evidence type="ECO:0000256" key="1">
    <source>
        <dbReference type="RuleBase" id="RU003847"/>
    </source>
</evidence>
<dbReference type="OrthoDB" id="9805041at2"/>
<dbReference type="Gene3D" id="3.30.70.260">
    <property type="match status" value="1"/>
</dbReference>
<dbReference type="CDD" id="cd05399">
    <property type="entry name" value="NT_Rel-Spo_like"/>
    <property type="match status" value="1"/>
</dbReference>
<dbReference type="Pfam" id="PF13328">
    <property type="entry name" value="HD_4"/>
    <property type="match status" value="1"/>
</dbReference>
<dbReference type="SMART" id="SM00954">
    <property type="entry name" value="RelA_SpoT"/>
    <property type="match status" value="1"/>
</dbReference>
<dbReference type="Pfam" id="PF04607">
    <property type="entry name" value="RelA_SpoT"/>
    <property type="match status" value="1"/>
</dbReference>
<dbReference type="EMBL" id="FOMI01000011">
    <property type="protein sequence ID" value="SFD37213.1"/>
    <property type="molecule type" value="Genomic_DNA"/>
</dbReference>
<dbReference type="InterPro" id="IPR045865">
    <property type="entry name" value="ACT-like_dom_sf"/>
</dbReference>
<dbReference type="GO" id="GO:0016301">
    <property type="term" value="F:kinase activity"/>
    <property type="evidence" value="ECO:0007669"/>
    <property type="project" value="UniProtKB-KW"/>
</dbReference>
<dbReference type="PANTHER" id="PTHR21262:SF31">
    <property type="entry name" value="GTP PYROPHOSPHOKINASE"/>
    <property type="match status" value="1"/>
</dbReference>
<dbReference type="NCBIfam" id="TIGR00691">
    <property type="entry name" value="spoT_relA"/>
    <property type="match status" value="1"/>
</dbReference>
<keyword evidence="3" id="KW-0418">Kinase</keyword>
<dbReference type="FunFam" id="1.10.3210.10:FF:000001">
    <property type="entry name" value="GTP pyrophosphokinase RelA"/>
    <property type="match status" value="1"/>
</dbReference>
<dbReference type="InterPro" id="IPR012676">
    <property type="entry name" value="TGS-like"/>
</dbReference>
<dbReference type="CDD" id="cd00077">
    <property type="entry name" value="HDc"/>
    <property type="match status" value="1"/>
</dbReference>
<evidence type="ECO:0000313" key="3">
    <source>
        <dbReference type="EMBL" id="SFD37213.1"/>
    </source>
</evidence>
<dbReference type="Pfam" id="PF19296">
    <property type="entry name" value="RelA_AH_RIS"/>
    <property type="match status" value="1"/>
</dbReference>
<dbReference type="InterPro" id="IPR002912">
    <property type="entry name" value="ACT_dom"/>
</dbReference>